<dbReference type="PANTHER" id="PTHR33744:SF1">
    <property type="entry name" value="DNA-BINDING TRANSCRIPTIONAL ACTIVATOR ADER"/>
    <property type="match status" value="1"/>
</dbReference>
<organism evidence="3 4">
    <name type="scientific">Nocardioides gansuensis</name>
    <dbReference type="NCBI Taxonomy" id="2138300"/>
    <lineage>
        <taxon>Bacteria</taxon>
        <taxon>Bacillati</taxon>
        <taxon>Actinomycetota</taxon>
        <taxon>Actinomycetes</taxon>
        <taxon>Propionibacteriales</taxon>
        <taxon>Nocardioidaceae</taxon>
        <taxon>Nocardioides</taxon>
    </lineage>
</organism>
<dbReference type="AlphaFoldDB" id="A0A2T8F8A1"/>
<comment type="caution">
    <text evidence="3">The sequence shown here is derived from an EMBL/GenBank/DDBJ whole genome shotgun (WGS) entry which is preliminary data.</text>
</comment>
<dbReference type="Pfam" id="PF07905">
    <property type="entry name" value="PucR"/>
    <property type="match status" value="1"/>
</dbReference>
<evidence type="ECO:0000259" key="1">
    <source>
        <dbReference type="Pfam" id="PF07905"/>
    </source>
</evidence>
<evidence type="ECO:0000259" key="2">
    <source>
        <dbReference type="Pfam" id="PF13556"/>
    </source>
</evidence>
<dbReference type="RefSeq" id="WP_116572997.1">
    <property type="nucleotide sequence ID" value="NZ_QDGZ01000006.1"/>
</dbReference>
<dbReference type="InterPro" id="IPR042070">
    <property type="entry name" value="PucR_C-HTH_sf"/>
</dbReference>
<evidence type="ECO:0000313" key="3">
    <source>
        <dbReference type="EMBL" id="PVG81929.1"/>
    </source>
</evidence>
<dbReference type="PANTHER" id="PTHR33744">
    <property type="entry name" value="CARBOHYDRATE DIACID REGULATOR"/>
    <property type="match status" value="1"/>
</dbReference>
<reference evidence="3 4" key="1">
    <citation type="submission" date="2018-04" db="EMBL/GenBank/DDBJ databases">
        <title>Genome of Nocardioides gansuensis WSJ-1.</title>
        <authorList>
            <person name="Wu S."/>
            <person name="Wang G."/>
        </authorList>
    </citation>
    <scope>NUCLEOTIDE SEQUENCE [LARGE SCALE GENOMIC DNA]</scope>
    <source>
        <strain evidence="3 4">WSJ-1</strain>
    </source>
</reference>
<protein>
    <submittedName>
        <fullName evidence="3">PucR family transcriptional regulator</fullName>
    </submittedName>
</protein>
<dbReference type="Proteomes" id="UP000246018">
    <property type="component" value="Unassembled WGS sequence"/>
</dbReference>
<name>A0A2T8F8A1_9ACTN</name>
<keyword evidence="4" id="KW-1185">Reference proteome</keyword>
<proteinExistence type="predicted"/>
<dbReference type="EMBL" id="QDGZ01000006">
    <property type="protein sequence ID" value="PVG81929.1"/>
    <property type="molecule type" value="Genomic_DNA"/>
</dbReference>
<accession>A0A2T8F8A1</accession>
<dbReference type="Gene3D" id="1.10.10.2840">
    <property type="entry name" value="PucR C-terminal helix-turn-helix domain"/>
    <property type="match status" value="1"/>
</dbReference>
<dbReference type="InterPro" id="IPR051448">
    <property type="entry name" value="CdaR-like_regulators"/>
</dbReference>
<dbReference type="InterPro" id="IPR012914">
    <property type="entry name" value="PucR_dom"/>
</dbReference>
<sequence>MEPSGSGGPVALGDLLAVRGLGLVPVIDERRDDPLRWVATSELPDPAPFLEGGEVLLSTGLETAGWRREWDGYVRRLAAAGVVAIGLGVGLTHAHSPAELVRACRRHGVDLFEVPRETAFVRISRAAAALLQRQEDAATRAALAAQRALTQAALREDEPGALLAEVARIGQVAVVVDAEGRPVLGPVGERADLLDQEALAAAVVRMRPQGLRAAQGLTTPAGSVAVHPLGVRGRPGRYLAVGFAGRVTEQQRASVATAVILLSLAEERRRAGRESDRRLRSRAVELLVAGDLRTATLLLGSASGRQGRLPRRATVVRVAGAAAQLDDALERLEAAGALAAVSEGAAPELVVVVRAAEAVELASSFAGESLRVGIGEASAAAGLAESHRTAGDALALTTPDARIVAWEDGVRRGVLSLLDDRRAAAFGAAYLAPLADDPALLDTLQAFLRHHGSLLRVADDLQVHRNTVRHRVSRIEQLLGRSLADPQVRVDAWVALQSRAVVGSMPPP</sequence>
<feature type="domain" description="Purine catabolism PurC-like" evidence="1">
    <location>
        <begin position="15"/>
        <end position="129"/>
    </location>
</feature>
<feature type="domain" description="PucR C-terminal helix-turn-helix" evidence="2">
    <location>
        <begin position="440"/>
        <end position="497"/>
    </location>
</feature>
<evidence type="ECO:0000313" key="4">
    <source>
        <dbReference type="Proteomes" id="UP000246018"/>
    </source>
</evidence>
<dbReference type="OrthoDB" id="8450798at2"/>
<gene>
    <name evidence="3" type="ORF">DDE18_14575</name>
</gene>
<dbReference type="InterPro" id="IPR025736">
    <property type="entry name" value="PucR_C-HTH_dom"/>
</dbReference>
<dbReference type="Pfam" id="PF13556">
    <property type="entry name" value="HTH_30"/>
    <property type="match status" value="1"/>
</dbReference>